<keyword evidence="3" id="KW-1185">Reference proteome</keyword>
<dbReference type="Proteomes" id="UP000095488">
    <property type="component" value="Unassembled WGS sequence"/>
</dbReference>
<gene>
    <name evidence="2" type="ORF">ERS852473_01379</name>
</gene>
<dbReference type="Pfam" id="PF02915">
    <property type="entry name" value="Rubrerythrin"/>
    <property type="match status" value="1"/>
</dbReference>
<feature type="domain" description="Rubrerythrin diiron-binding" evidence="1">
    <location>
        <begin position="13"/>
        <end position="65"/>
    </location>
</feature>
<dbReference type="SUPFAM" id="SSF47240">
    <property type="entry name" value="Ferritin-like"/>
    <property type="match status" value="1"/>
</dbReference>
<dbReference type="Gene3D" id="1.20.1260.10">
    <property type="match status" value="1"/>
</dbReference>
<evidence type="ECO:0000313" key="2">
    <source>
        <dbReference type="EMBL" id="CUN90400.1"/>
    </source>
</evidence>
<evidence type="ECO:0000259" key="1">
    <source>
        <dbReference type="Pfam" id="PF02915"/>
    </source>
</evidence>
<dbReference type="InterPro" id="IPR012347">
    <property type="entry name" value="Ferritin-like"/>
</dbReference>
<accession>A0ABM9UQ88</accession>
<dbReference type="RefSeq" id="WP_055258938.1">
    <property type="nucleotide sequence ID" value="NZ_CABIXL010000004.1"/>
</dbReference>
<comment type="caution">
    <text evidence="2">The sequence shown here is derived from an EMBL/GenBank/DDBJ whole genome shotgun (WGS) entry which is preliminary data.</text>
</comment>
<sequence length="126" mass="14395">MKQEVKELLVQYQQGELDAVLAYQALAKLSPDESMKKALLELAADEGRHAGILKKYTNKILTPNNESAKMMEEMYKQYGNKIFERIAEAEEKGEKVYAPFINDIPEAKSMIEDELKHAKIARSFLD</sequence>
<reference evidence="2 3" key="1">
    <citation type="submission" date="2015-09" db="EMBL/GenBank/DDBJ databases">
        <authorList>
            <consortium name="Pathogen Informatics"/>
        </authorList>
    </citation>
    <scope>NUCLEOTIDE SEQUENCE [LARGE SCALE GENOMIC DNA]</scope>
    <source>
        <strain evidence="2 3">2789STDY5834858</strain>
    </source>
</reference>
<organism evidence="2 3">
    <name type="scientific">Sarcina ventriculi</name>
    <name type="common">Clostridium ventriculi</name>
    <dbReference type="NCBI Taxonomy" id="1267"/>
    <lineage>
        <taxon>Bacteria</taxon>
        <taxon>Bacillati</taxon>
        <taxon>Bacillota</taxon>
        <taxon>Clostridia</taxon>
        <taxon>Eubacteriales</taxon>
        <taxon>Clostridiaceae</taxon>
        <taxon>Sarcina</taxon>
    </lineage>
</organism>
<dbReference type="InterPro" id="IPR009078">
    <property type="entry name" value="Ferritin-like_SF"/>
</dbReference>
<proteinExistence type="predicted"/>
<name>A0ABM9UQ88_SARVE</name>
<evidence type="ECO:0000313" key="3">
    <source>
        <dbReference type="Proteomes" id="UP000095488"/>
    </source>
</evidence>
<dbReference type="EMBL" id="CYZR01000004">
    <property type="protein sequence ID" value="CUN90400.1"/>
    <property type="molecule type" value="Genomic_DNA"/>
</dbReference>
<protein>
    <submittedName>
        <fullName evidence="2">Uncharacterized conserved protein</fullName>
    </submittedName>
</protein>
<dbReference type="InterPro" id="IPR003251">
    <property type="entry name" value="Rr_diiron-bd_dom"/>
</dbReference>